<dbReference type="AlphaFoldDB" id="A0A8J4TD93"/>
<name>A0A8J4TD93_CLAMG</name>
<protein>
    <submittedName>
        <fullName evidence="1">Uncharacterized protein</fullName>
    </submittedName>
</protein>
<reference evidence="1" key="1">
    <citation type="submission" date="2020-07" db="EMBL/GenBank/DDBJ databases">
        <title>Clarias magur genome sequencing, assembly and annotation.</title>
        <authorList>
            <person name="Kushwaha B."/>
            <person name="Kumar R."/>
            <person name="Das P."/>
            <person name="Joshi C.G."/>
            <person name="Kumar D."/>
            <person name="Nagpure N.S."/>
            <person name="Pandey M."/>
            <person name="Agarwal S."/>
            <person name="Srivastava S."/>
            <person name="Singh M."/>
            <person name="Sahoo L."/>
            <person name="Jayasankar P."/>
            <person name="Meher P.K."/>
            <person name="Koringa P.G."/>
            <person name="Iquebal M.A."/>
            <person name="Das S.P."/>
            <person name="Bit A."/>
            <person name="Patnaik S."/>
            <person name="Patel N."/>
            <person name="Shah T.M."/>
            <person name="Hinsu A."/>
            <person name="Jena J.K."/>
        </authorList>
    </citation>
    <scope>NUCLEOTIDE SEQUENCE</scope>
    <source>
        <strain evidence="1">CIFAMagur01</strain>
        <tissue evidence="1">Testis</tissue>
    </source>
</reference>
<comment type="caution">
    <text evidence="1">The sequence shown here is derived from an EMBL/GenBank/DDBJ whole genome shotgun (WGS) entry which is preliminary data.</text>
</comment>
<gene>
    <name evidence="1" type="ORF">DAT39_017066</name>
</gene>
<evidence type="ECO:0000313" key="1">
    <source>
        <dbReference type="EMBL" id="KAF5893215.1"/>
    </source>
</evidence>
<keyword evidence="2" id="KW-1185">Reference proteome</keyword>
<sequence>MVDYILTEMKQNSVSLRDSSAEVTEFFPRFAVSQHDRQAPRRQKANCCQVDAKLVPRRDLINPAPLRVATWKRA</sequence>
<accession>A0A8J4TD93</accession>
<organism evidence="1 2">
    <name type="scientific">Clarias magur</name>
    <name type="common">Asian catfish</name>
    <name type="synonym">Macropteronotus magur</name>
    <dbReference type="NCBI Taxonomy" id="1594786"/>
    <lineage>
        <taxon>Eukaryota</taxon>
        <taxon>Metazoa</taxon>
        <taxon>Chordata</taxon>
        <taxon>Craniata</taxon>
        <taxon>Vertebrata</taxon>
        <taxon>Euteleostomi</taxon>
        <taxon>Actinopterygii</taxon>
        <taxon>Neopterygii</taxon>
        <taxon>Teleostei</taxon>
        <taxon>Ostariophysi</taxon>
        <taxon>Siluriformes</taxon>
        <taxon>Clariidae</taxon>
        <taxon>Clarias</taxon>
    </lineage>
</organism>
<evidence type="ECO:0000313" key="2">
    <source>
        <dbReference type="Proteomes" id="UP000727407"/>
    </source>
</evidence>
<proteinExistence type="predicted"/>
<dbReference type="EMBL" id="QNUK01000445">
    <property type="protein sequence ID" value="KAF5893215.1"/>
    <property type="molecule type" value="Genomic_DNA"/>
</dbReference>
<dbReference type="Proteomes" id="UP000727407">
    <property type="component" value="Unassembled WGS sequence"/>
</dbReference>